<sequence length="109" mass="12325">MQRASREGFGIFGTERINRLSLLMSRDNLALHIPQIGTRSTLWRELENIAATNQALWCLGGNLNSIISLEETGGSFNLSQDSNRFQECMLNYGLNNLGFFGPPFSWQRN</sequence>
<name>A0A444ZQF6_ARAHY</name>
<accession>A0A444ZQF6</accession>
<organism evidence="1 2">
    <name type="scientific">Arachis hypogaea</name>
    <name type="common">Peanut</name>
    <dbReference type="NCBI Taxonomy" id="3818"/>
    <lineage>
        <taxon>Eukaryota</taxon>
        <taxon>Viridiplantae</taxon>
        <taxon>Streptophyta</taxon>
        <taxon>Embryophyta</taxon>
        <taxon>Tracheophyta</taxon>
        <taxon>Spermatophyta</taxon>
        <taxon>Magnoliopsida</taxon>
        <taxon>eudicotyledons</taxon>
        <taxon>Gunneridae</taxon>
        <taxon>Pentapetalae</taxon>
        <taxon>rosids</taxon>
        <taxon>fabids</taxon>
        <taxon>Fabales</taxon>
        <taxon>Fabaceae</taxon>
        <taxon>Papilionoideae</taxon>
        <taxon>50 kb inversion clade</taxon>
        <taxon>dalbergioids sensu lato</taxon>
        <taxon>Dalbergieae</taxon>
        <taxon>Pterocarpus clade</taxon>
        <taxon>Arachis</taxon>
    </lineage>
</organism>
<proteinExistence type="predicted"/>
<evidence type="ECO:0000313" key="1">
    <source>
        <dbReference type="EMBL" id="RYR16433.1"/>
    </source>
</evidence>
<comment type="caution">
    <text evidence="1">The sequence shown here is derived from an EMBL/GenBank/DDBJ whole genome shotgun (WGS) entry which is preliminary data.</text>
</comment>
<reference evidence="1 2" key="1">
    <citation type="submission" date="2019-01" db="EMBL/GenBank/DDBJ databases">
        <title>Sequencing of cultivated peanut Arachis hypogaea provides insights into genome evolution and oil improvement.</title>
        <authorList>
            <person name="Chen X."/>
        </authorList>
    </citation>
    <scope>NUCLEOTIDE SEQUENCE [LARGE SCALE GENOMIC DNA]</scope>
    <source>
        <strain evidence="2">cv. Fuhuasheng</strain>
        <tissue evidence="1">Leaves</tissue>
    </source>
</reference>
<dbReference type="Proteomes" id="UP000289738">
    <property type="component" value="Chromosome B04"/>
</dbReference>
<protein>
    <submittedName>
        <fullName evidence="1">Uncharacterized protein</fullName>
    </submittedName>
</protein>
<dbReference type="AlphaFoldDB" id="A0A444ZQF6"/>
<keyword evidence="2" id="KW-1185">Reference proteome</keyword>
<dbReference type="EMBL" id="SDMP01000014">
    <property type="protein sequence ID" value="RYR16433.1"/>
    <property type="molecule type" value="Genomic_DNA"/>
</dbReference>
<evidence type="ECO:0000313" key="2">
    <source>
        <dbReference type="Proteomes" id="UP000289738"/>
    </source>
</evidence>
<gene>
    <name evidence="1" type="ORF">Ahy_B04g073449</name>
</gene>